<proteinExistence type="predicted"/>
<dbReference type="AlphaFoldDB" id="A0AA39RBB0"/>
<evidence type="ECO:0000313" key="2">
    <source>
        <dbReference type="Proteomes" id="UP001166286"/>
    </source>
</evidence>
<dbReference type="Proteomes" id="UP001166286">
    <property type="component" value="Unassembled WGS sequence"/>
</dbReference>
<dbReference type="EMBL" id="JAFEKC020000001">
    <property type="protein sequence ID" value="KAK0517073.1"/>
    <property type="molecule type" value="Genomic_DNA"/>
</dbReference>
<reference evidence="1" key="1">
    <citation type="submission" date="2023-03" db="EMBL/GenBank/DDBJ databases">
        <title>Complete genome of Cladonia borealis.</title>
        <authorList>
            <person name="Park H."/>
        </authorList>
    </citation>
    <scope>NUCLEOTIDE SEQUENCE</scope>
    <source>
        <strain evidence="1">ANT050790</strain>
    </source>
</reference>
<protein>
    <submittedName>
        <fullName evidence="1">Uncharacterized protein</fullName>
    </submittedName>
</protein>
<gene>
    <name evidence="1" type="ORF">JMJ35_000228</name>
</gene>
<accession>A0AA39RBB0</accession>
<keyword evidence="2" id="KW-1185">Reference proteome</keyword>
<name>A0AA39RBB0_9LECA</name>
<organism evidence="1 2">
    <name type="scientific">Cladonia borealis</name>
    <dbReference type="NCBI Taxonomy" id="184061"/>
    <lineage>
        <taxon>Eukaryota</taxon>
        <taxon>Fungi</taxon>
        <taxon>Dikarya</taxon>
        <taxon>Ascomycota</taxon>
        <taxon>Pezizomycotina</taxon>
        <taxon>Lecanoromycetes</taxon>
        <taxon>OSLEUM clade</taxon>
        <taxon>Lecanoromycetidae</taxon>
        <taxon>Lecanorales</taxon>
        <taxon>Lecanorineae</taxon>
        <taxon>Cladoniaceae</taxon>
        <taxon>Cladonia</taxon>
    </lineage>
</organism>
<comment type="caution">
    <text evidence="1">The sequence shown here is derived from an EMBL/GenBank/DDBJ whole genome shotgun (WGS) entry which is preliminary data.</text>
</comment>
<evidence type="ECO:0000313" key="1">
    <source>
        <dbReference type="EMBL" id="KAK0517073.1"/>
    </source>
</evidence>
<sequence length="289" mass="31656">MVHEKPSISHPKAKNIGHEKLPLSQPLDTTIIQKMIQDSLPSSQLVVTKTELLANHLHRTYVVHLSNSSQLILKLLPPPNTLLLRHERHALEIEATVLSFLSQASPSLQLPYLIHCSKSSSPCPFLLTTQTPCSRTLSSILSALTSPNGQFGPCHLTASSHGFHNWRDAFASMVDSLLMDGEDAGVLLPYAEIRDAMRLGRGSLGNVKVAKLVLLGKKTDLGSAIWGDIDLTPEFKVVGVKGLLYTTYHSLTTIVTNHYRPRRDAGEAELDARKTLTRVLGELANAAKK</sequence>